<dbReference type="SUPFAM" id="SSF50630">
    <property type="entry name" value="Acid proteases"/>
    <property type="match status" value="1"/>
</dbReference>
<dbReference type="PANTHER" id="PTHR47967:SF128">
    <property type="entry name" value="ASPARTIC PROTEINASE CDR1-LIKE"/>
    <property type="match status" value="1"/>
</dbReference>
<dbReference type="InterPro" id="IPR034161">
    <property type="entry name" value="Pepsin-like_plant"/>
</dbReference>
<name>A0A5K1DMS4_9MAGN</name>
<evidence type="ECO:0000256" key="2">
    <source>
        <dbReference type="ARBA" id="ARBA00022670"/>
    </source>
</evidence>
<sequence length="341" mass="37119">MAGPGELLVKLSLGTPSSPYWAIIGTGSNLIWTTYRHCDNCPVKTPMFDPLQSSTYKNQRCSTSFCTELCDHRCTSDQLCWFRYSYGDNSKVEGVLASETLLFDNGADTIKHEGIVFGCVHREDNPDSALCKVPGLVGIGHGTLSLVKQIGSSMDVKFAYCLPPYSNENNSAGQLKFGEDAKFSGTEEVQEMPMASDGGEGSFYVHILTNISVENSRLNIQFGGAQTTALLLLGDARSIIIDSGTGLTFLAKDVYGQVANAVANAVANVINRERFYPPEQDLLCYHVENNGDPYEGLPEMTCHFTNADWNLPPSNIFGMFRSGIACLAIKDGEMPIFGNIV</sequence>
<comment type="similarity">
    <text evidence="1">Belongs to the peptidase A1 family.</text>
</comment>
<evidence type="ECO:0000256" key="5">
    <source>
        <dbReference type="ARBA" id="ARBA00023180"/>
    </source>
</evidence>
<dbReference type="CDD" id="cd05476">
    <property type="entry name" value="pepsin_A_like_plant"/>
    <property type="match status" value="1"/>
</dbReference>
<reference evidence="7" key="1">
    <citation type="submission" date="2019-09" db="EMBL/GenBank/DDBJ databases">
        <authorList>
            <person name="Zhang L."/>
        </authorList>
    </citation>
    <scope>NUCLEOTIDE SEQUENCE</scope>
</reference>
<feature type="domain" description="Peptidase A1" evidence="6">
    <location>
        <begin position="7"/>
        <end position="341"/>
    </location>
</feature>
<dbReference type="Gene3D" id="2.40.70.10">
    <property type="entry name" value="Acid Proteases"/>
    <property type="match status" value="2"/>
</dbReference>
<dbReference type="PROSITE" id="PS51767">
    <property type="entry name" value="PEPTIDASE_A1"/>
    <property type="match status" value="1"/>
</dbReference>
<proteinExistence type="inferred from homology"/>
<dbReference type="PANTHER" id="PTHR47967">
    <property type="entry name" value="OS07G0603500 PROTEIN-RELATED"/>
    <property type="match status" value="1"/>
</dbReference>
<dbReference type="GO" id="GO:0005576">
    <property type="term" value="C:extracellular region"/>
    <property type="evidence" value="ECO:0007669"/>
    <property type="project" value="TreeGrafter"/>
</dbReference>
<dbReference type="InterPro" id="IPR033121">
    <property type="entry name" value="PEPTIDASE_A1"/>
</dbReference>
<evidence type="ECO:0000256" key="1">
    <source>
        <dbReference type="ARBA" id="ARBA00007447"/>
    </source>
</evidence>
<dbReference type="Pfam" id="PF14543">
    <property type="entry name" value="TAXi_N"/>
    <property type="match status" value="1"/>
</dbReference>
<gene>
    <name evidence="7" type="ORF">NYM_LOCUS19976</name>
</gene>
<dbReference type="InterPro" id="IPR032861">
    <property type="entry name" value="TAXi_N"/>
</dbReference>
<keyword evidence="2" id="KW-0645">Protease</keyword>
<evidence type="ECO:0000256" key="4">
    <source>
        <dbReference type="ARBA" id="ARBA00022801"/>
    </source>
</evidence>
<evidence type="ECO:0000256" key="3">
    <source>
        <dbReference type="ARBA" id="ARBA00022750"/>
    </source>
</evidence>
<dbReference type="Pfam" id="PF14541">
    <property type="entry name" value="TAXi_C"/>
    <property type="match status" value="1"/>
</dbReference>
<keyword evidence="5" id="KW-0325">Glycoprotein</keyword>
<keyword evidence="4" id="KW-0378">Hydrolase</keyword>
<dbReference type="EMBL" id="LR721783">
    <property type="protein sequence ID" value="VVW40172.1"/>
    <property type="molecule type" value="Genomic_DNA"/>
</dbReference>
<dbReference type="GO" id="GO:0006508">
    <property type="term" value="P:proteolysis"/>
    <property type="evidence" value="ECO:0007669"/>
    <property type="project" value="UniProtKB-KW"/>
</dbReference>
<protein>
    <recommendedName>
        <fullName evidence="6">Peptidase A1 domain-containing protein</fullName>
    </recommendedName>
</protein>
<keyword evidence="3" id="KW-0064">Aspartyl protease</keyword>
<dbReference type="InterPro" id="IPR021109">
    <property type="entry name" value="Peptidase_aspartic_dom_sf"/>
</dbReference>
<accession>A0A5K1DMS4</accession>
<evidence type="ECO:0000313" key="7">
    <source>
        <dbReference type="EMBL" id="VVW40172.1"/>
    </source>
</evidence>
<dbReference type="InterPro" id="IPR032799">
    <property type="entry name" value="TAXi_C"/>
</dbReference>
<dbReference type="InterPro" id="IPR051708">
    <property type="entry name" value="Plant_Aspart_Prot_A1"/>
</dbReference>
<dbReference type="AlphaFoldDB" id="A0A5K1DMS4"/>
<organism evidence="7">
    <name type="scientific">Nymphaea colorata</name>
    <name type="common">pocket water lily</name>
    <dbReference type="NCBI Taxonomy" id="210225"/>
    <lineage>
        <taxon>Eukaryota</taxon>
        <taxon>Viridiplantae</taxon>
        <taxon>Streptophyta</taxon>
        <taxon>Embryophyta</taxon>
        <taxon>Tracheophyta</taxon>
        <taxon>Spermatophyta</taxon>
        <taxon>Magnoliopsida</taxon>
        <taxon>Nymphaeales</taxon>
        <taxon>Nymphaeaceae</taxon>
        <taxon>Nymphaea</taxon>
    </lineage>
</organism>
<dbReference type="Gramene" id="NC5G0183010.1">
    <property type="protein sequence ID" value="NC5G0183010.1:cds"/>
    <property type="gene ID" value="NC5G0183010"/>
</dbReference>
<dbReference type="GO" id="GO:0004190">
    <property type="term" value="F:aspartic-type endopeptidase activity"/>
    <property type="evidence" value="ECO:0007669"/>
    <property type="project" value="UniProtKB-KW"/>
</dbReference>
<evidence type="ECO:0000259" key="6">
    <source>
        <dbReference type="PROSITE" id="PS51767"/>
    </source>
</evidence>